<protein>
    <submittedName>
        <fullName evidence="3">TadE-like protein</fullName>
    </submittedName>
</protein>
<dbReference type="InterPro" id="IPR012495">
    <property type="entry name" value="TadE-like_dom"/>
</dbReference>
<keyword evidence="1" id="KW-0472">Membrane</keyword>
<proteinExistence type="predicted"/>
<dbReference type="Proteomes" id="UP000183417">
    <property type="component" value="Unassembled WGS sequence"/>
</dbReference>
<name>A0A1H3MFI6_9BURK</name>
<keyword evidence="1" id="KW-1133">Transmembrane helix</keyword>
<dbReference type="GeneID" id="94694314"/>
<dbReference type="RefSeq" id="WP_074921668.1">
    <property type="nucleotide sequence ID" value="NZ_CP141274.1"/>
</dbReference>
<feature type="domain" description="TadE-like" evidence="2">
    <location>
        <begin position="16"/>
        <end position="58"/>
    </location>
</feature>
<gene>
    <name evidence="3" type="ORF">SAMN05421547_107247</name>
</gene>
<evidence type="ECO:0000259" key="2">
    <source>
        <dbReference type="Pfam" id="PF07811"/>
    </source>
</evidence>
<evidence type="ECO:0000313" key="3">
    <source>
        <dbReference type="EMBL" id="SDY75343.1"/>
    </source>
</evidence>
<keyword evidence="1" id="KW-0812">Transmembrane</keyword>
<evidence type="ECO:0000256" key="1">
    <source>
        <dbReference type="SAM" id="Phobius"/>
    </source>
</evidence>
<dbReference type="Pfam" id="PF07811">
    <property type="entry name" value="TadE"/>
    <property type="match status" value="1"/>
</dbReference>
<evidence type="ECO:0000313" key="4">
    <source>
        <dbReference type="Proteomes" id="UP000183417"/>
    </source>
</evidence>
<dbReference type="EMBL" id="FNPE01000007">
    <property type="protein sequence ID" value="SDY75343.1"/>
    <property type="molecule type" value="Genomic_DNA"/>
</dbReference>
<reference evidence="3 4" key="1">
    <citation type="submission" date="2016-10" db="EMBL/GenBank/DDBJ databases">
        <authorList>
            <person name="de Groot N.N."/>
        </authorList>
    </citation>
    <scope>NUCLEOTIDE SEQUENCE [LARGE SCALE GENOMIC DNA]</scope>
    <source>
        <strain evidence="3 4">LMG 24775</strain>
    </source>
</reference>
<dbReference type="AlphaFoldDB" id="A0A1H3MFI6"/>
<sequence>MRQRSASPSLIRTQSGIAALEFALIAALMISMLMGLLVWWRYFQAHQAVTRAVGDGARIAHSLISTGANYPCTIPSATANRTIIQDRVSQVARLGFQRSSLPDDSLVMGPFEWTCPSSASSPPGSFSFKISYQLAPLLSNTFFINEPQRISEQSVVHFRYAP</sequence>
<organism evidence="3 4">
    <name type="scientific">Delftia lacustris</name>
    <dbReference type="NCBI Taxonomy" id="558537"/>
    <lineage>
        <taxon>Bacteria</taxon>
        <taxon>Pseudomonadati</taxon>
        <taxon>Pseudomonadota</taxon>
        <taxon>Betaproteobacteria</taxon>
        <taxon>Burkholderiales</taxon>
        <taxon>Comamonadaceae</taxon>
        <taxon>Delftia</taxon>
    </lineage>
</organism>
<accession>A0A1H3MFI6</accession>
<feature type="transmembrane region" description="Helical" evidence="1">
    <location>
        <begin position="20"/>
        <end position="42"/>
    </location>
</feature>